<comment type="catalytic activity">
    <reaction evidence="6 7">
        <text>carbamoyl phosphate + L-aspartate = N-carbamoyl-L-aspartate + phosphate + H(+)</text>
        <dbReference type="Rhea" id="RHEA:20013"/>
        <dbReference type="ChEBI" id="CHEBI:15378"/>
        <dbReference type="ChEBI" id="CHEBI:29991"/>
        <dbReference type="ChEBI" id="CHEBI:32814"/>
        <dbReference type="ChEBI" id="CHEBI:43474"/>
        <dbReference type="ChEBI" id="CHEBI:58228"/>
        <dbReference type="EC" id="2.1.3.2"/>
    </reaction>
</comment>
<feature type="binding site" evidence="7">
    <location>
        <position position="218"/>
    </location>
    <ligand>
        <name>L-aspartate</name>
        <dbReference type="ChEBI" id="CHEBI:29991"/>
    </ligand>
</feature>
<evidence type="ECO:0000259" key="8">
    <source>
        <dbReference type="Pfam" id="PF00185"/>
    </source>
</evidence>
<dbReference type="PROSITE" id="PS00097">
    <property type="entry name" value="CARBAMOYLTRANSFERASE"/>
    <property type="match status" value="1"/>
</dbReference>
<dbReference type="GO" id="GO:0004070">
    <property type="term" value="F:aspartate carbamoyltransferase activity"/>
    <property type="evidence" value="ECO:0007669"/>
    <property type="project" value="UniProtKB-UniRule"/>
</dbReference>
<name>A0A0R2AN17_9LACO</name>
<comment type="caution">
    <text evidence="10">The sequence shown here is derived from an EMBL/GenBank/DDBJ whole genome shotgun (WGS) entry which is preliminary data.</text>
</comment>
<dbReference type="Pfam" id="PF02729">
    <property type="entry name" value="OTCace_N"/>
    <property type="match status" value="1"/>
</dbReference>
<accession>A0A0R2AN17</accession>
<proteinExistence type="inferred from homology"/>
<evidence type="ECO:0000256" key="5">
    <source>
        <dbReference type="ARBA" id="ARBA00043884"/>
    </source>
</evidence>
<dbReference type="GO" id="GO:0016597">
    <property type="term" value="F:amino acid binding"/>
    <property type="evidence" value="ECO:0007669"/>
    <property type="project" value="InterPro"/>
</dbReference>
<dbReference type="EMBL" id="AYYQ01000031">
    <property type="protein sequence ID" value="KRM68085.1"/>
    <property type="molecule type" value="Genomic_DNA"/>
</dbReference>
<dbReference type="HAMAP" id="MF_00001">
    <property type="entry name" value="Asp_carb_tr"/>
    <property type="match status" value="1"/>
</dbReference>
<dbReference type="GO" id="GO:0044205">
    <property type="term" value="P:'de novo' UMP biosynthetic process"/>
    <property type="evidence" value="ECO:0007669"/>
    <property type="project" value="UniProtKB-UniRule"/>
</dbReference>
<dbReference type="InterPro" id="IPR006130">
    <property type="entry name" value="Asp/Orn_carbamoylTrfase"/>
</dbReference>
<dbReference type="OrthoDB" id="9774690at2"/>
<dbReference type="NCBIfam" id="NF002032">
    <property type="entry name" value="PRK00856.1"/>
    <property type="match status" value="1"/>
</dbReference>
<feature type="binding site" evidence="7">
    <location>
        <position position="54"/>
    </location>
    <ligand>
        <name>carbamoyl phosphate</name>
        <dbReference type="ChEBI" id="CHEBI:58228"/>
    </ligand>
</feature>
<dbReference type="InterPro" id="IPR006132">
    <property type="entry name" value="Asp/Orn_carbamoyltranf_P-bd"/>
</dbReference>
<dbReference type="InterPro" id="IPR036901">
    <property type="entry name" value="Asp/Orn_carbamoylTrfase_sf"/>
</dbReference>
<dbReference type="GO" id="GO:0006207">
    <property type="term" value="P:'de novo' pyrimidine nucleobase biosynthetic process"/>
    <property type="evidence" value="ECO:0007669"/>
    <property type="project" value="InterPro"/>
</dbReference>
<feature type="binding site" evidence="7">
    <location>
        <position position="103"/>
    </location>
    <ligand>
        <name>carbamoyl phosphate</name>
        <dbReference type="ChEBI" id="CHEBI:58228"/>
    </ligand>
</feature>
<feature type="binding site" evidence="7">
    <location>
        <position position="81"/>
    </location>
    <ligand>
        <name>L-aspartate</name>
        <dbReference type="ChEBI" id="CHEBI:29991"/>
    </ligand>
</feature>
<feature type="binding site" evidence="7">
    <location>
        <position position="53"/>
    </location>
    <ligand>
        <name>carbamoyl phosphate</name>
        <dbReference type="ChEBI" id="CHEBI:58228"/>
    </ligand>
</feature>
<sequence>MSILSDNFVNLSDFYEKQILDLIKLSEKFKQGYQVYLKEPVYVANLFFENSTRTHTSFYMAESRLGLKIVDINTSTSSVKKGESLSDTVKTLQALGTSIEVIRHKTTGWYSSIIKDSNVKTSIVNAGDGAGQHPSQSLLDLMTIYEEFGTFKGLNVGIIGDLSHSRVAKSDAQILHKLGANLYFSGPREWYDSEFDLYGKYDSFDNIIDKLDITMLLRVQLERLNEDSVNQFKANEYHERFGLNTNRMNRMKPSSIIMHPAPVNRGVEIDSSLVECSQSRIFKQMENGVFARMAILANILKNKKLLFEEITYE</sequence>
<evidence type="ECO:0000256" key="3">
    <source>
        <dbReference type="ARBA" id="ARBA00022679"/>
    </source>
</evidence>
<dbReference type="GO" id="GO:0006520">
    <property type="term" value="P:amino acid metabolic process"/>
    <property type="evidence" value="ECO:0007669"/>
    <property type="project" value="InterPro"/>
</dbReference>
<feature type="binding site" evidence="7">
    <location>
        <position position="166"/>
    </location>
    <ligand>
        <name>L-aspartate</name>
        <dbReference type="ChEBI" id="CHEBI:29991"/>
    </ligand>
</feature>
<dbReference type="SUPFAM" id="SSF53671">
    <property type="entry name" value="Aspartate/ornithine carbamoyltransferase"/>
    <property type="match status" value="1"/>
</dbReference>
<evidence type="ECO:0000313" key="11">
    <source>
        <dbReference type="Proteomes" id="UP000052012"/>
    </source>
</evidence>
<feature type="binding site" evidence="7">
    <location>
        <position position="261"/>
    </location>
    <ligand>
        <name>carbamoyl phosphate</name>
        <dbReference type="ChEBI" id="CHEBI:58228"/>
    </ligand>
</feature>
<dbReference type="PRINTS" id="PR00100">
    <property type="entry name" value="AOTCASE"/>
</dbReference>
<dbReference type="Pfam" id="PF00185">
    <property type="entry name" value="OTCace"/>
    <property type="match status" value="1"/>
</dbReference>
<dbReference type="STRING" id="1423781.FD06_GL000203"/>
<feature type="domain" description="Aspartate/ornithine carbamoyltransferase carbamoyl-P binding" evidence="9">
    <location>
        <begin position="7"/>
        <end position="146"/>
    </location>
</feature>
<evidence type="ECO:0000256" key="6">
    <source>
        <dbReference type="ARBA" id="ARBA00048859"/>
    </source>
</evidence>
<feature type="binding site" evidence="7">
    <location>
        <position position="262"/>
    </location>
    <ligand>
        <name>carbamoyl phosphate</name>
        <dbReference type="ChEBI" id="CHEBI:58228"/>
    </ligand>
</feature>
<dbReference type="PATRIC" id="fig|1423781.4.peg.205"/>
<feature type="binding site" evidence="7">
    <location>
        <position position="136"/>
    </location>
    <ligand>
        <name>carbamoyl phosphate</name>
        <dbReference type="ChEBI" id="CHEBI:58228"/>
    </ligand>
</feature>
<organism evidence="10 11">
    <name type="scientific">Apilactobacillus ozensis DSM 23829 = JCM 17196</name>
    <dbReference type="NCBI Taxonomy" id="1423781"/>
    <lineage>
        <taxon>Bacteria</taxon>
        <taxon>Bacillati</taxon>
        <taxon>Bacillota</taxon>
        <taxon>Bacilli</taxon>
        <taxon>Lactobacillales</taxon>
        <taxon>Lactobacillaceae</taxon>
        <taxon>Apilactobacillus</taxon>
    </lineage>
</organism>
<feature type="domain" description="Aspartate/ornithine carbamoyltransferase Asp/Orn-binding" evidence="8">
    <location>
        <begin position="152"/>
        <end position="297"/>
    </location>
</feature>
<evidence type="ECO:0000256" key="2">
    <source>
        <dbReference type="ARBA" id="ARBA00008896"/>
    </source>
</evidence>
<dbReference type="AlphaFoldDB" id="A0A0R2AN17"/>
<keyword evidence="4 7" id="KW-0665">Pyrimidine biosynthesis</keyword>
<evidence type="ECO:0000256" key="1">
    <source>
        <dbReference type="ARBA" id="ARBA00004852"/>
    </source>
</evidence>
<dbReference type="NCBIfam" id="TIGR00670">
    <property type="entry name" value="asp_carb_tr"/>
    <property type="match status" value="1"/>
</dbReference>
<gene>
    <name evidence="7" type="primary">pyrB</name>
    <name evidence="10" type="ORF">FD06_GL000203</name>
</gene>
<dbReference type="InterPro" id="IPR002082">
    <property type="entry name" value="Asp_carbamoyltransf"/>
</dbReference>
<dbReference type="FunFam" id="3.40.50.1370:FF:000011">
    <property type="entry name" value="Aspartate carbamoyltransferase"/>
    <property type="match status" value="1"/>
</dbReference>
<dbReference type="PANTHER" id="PTHR45753:SF6">
    <property type="entry name" value="ASPARTATE CARBAMOYLTRANSFERASE"/>
    <property type="match status" value="1"/>
</dbReference>
<feature type="binding site" evidence="7">
    <location>
        <position position="133"/>
    </location>
    <ligand>
        <name>carbamoyl phosphate</name>
        <dbReference type="ChEBI" id="CHEBI:58228"/>
    </ligand>
</feature>
<comment type="pathway">
    <text evidence="1 7">Pyrimidine metabolism; UMP biosynthesis via de novo pathway; (S)-dihydroorotate from bicarbonate: step 2/3.</text>
</comment>
<evidence type="ECO:0000313" key="10">
    <source>
        <dbReference type="EMBL" id="KRM68085.1"/>
    </source>
</evidence>
<evidence type="ECO:0000259" key="9">
    <source>
        <dbReference type="Pfam" id="PF02729"/>
    </source>
</evidence>
<evidence type="ECO:0000256" key="4">
    <source>
        <dbReference type="ARBA" id="ARBA00022975"/>
    </source>
</evidence>
<dbReference type="GO" id="GO:0005829">
    <property type="term" value="C:cytosol"/>
    <property type="evidence" value="ECO:0007669"/>
    <property type="project" value="TreeGrafter"/>
</dbReference>
<keyword evidence="11" id="KW-1185">Reference proteome</keyword>
<dbReference type="PANTHER" id="PTHR45753">
    <property type="entry name" value="ORNITHINE CARBAMOYLTRANSFERASE, MITOCHONDRIAL"/>
    <property type="match status" value="1"/>
</dbReference>
<dbReference type="PRINTS" id="PR00101">
    <property type="entry name" value="ATCASE"/>
</dbReference>
<comment type="similarity">
    <text evidence="2 7">Belongs to the aspartate/ornithine carbamoyltransferase superfamily. ATCase family.</text>
</comment>
<evidence type="ECO:0000256" key="7">
    <source>
        <dbReference type="HAMAP-Rule" id="MF_00001"/>
    </source>
</evidence>
<comment type="subunit">
    <text evidence="7">Heterododecamer (2C3:3R2) of six catalytic PyrB chains organized as two trimers (C3), and six regulatory PyrI chains organized as three dimers (R2).</text>
</comment>
<comment type="function">
    <text evidence="5 7">Catalyzes the condensation of carbamoyl phosphate and aspartate to form carbamoyl aspartate and inorganic phosphate, the committed step in the de novo pyrimidine nucleotide biosynthesis pathway.</text>
</comment>
<dbReference type="RefSeq" id="WP_056966417.1">
    <property type="nucleotide sequence ID" value="NZ_AYYQ01000031.1"/>
</dbReference>
<dbReference type="InterPro" id="IPR006131">
    <property type="entry name" value="Asp_carbamoyltransf_Asp/Orn-bd"/>
</dbReference>
<dbReference type="Gene3D" id="3.40.50.1370">
    <property type="entry name" value="Aspartate/ornithine carbamoyltransferase"/>
    <property type="match status" value="2"/>
</dbReference>
<dbReference type="EC" id="2.1.3.2" evidence="7"/>
<keyword evidence="3 7" id="KW-0808">Transferase</keyword>
<dbReference type="Proteomes" id="UP000052012">
    <property type="component" value="Unassembled WGS sequence"/>
</dbReference>
<reference evidence="10 11" key="1">
    <citation type="journal article" date="2015" name="Genome Announc.">
        <title>Expanding the biotechnology potential of lactobacilli through comparative genomics of 213 strains and associated genera.</title>
        <authorList>
            <person name="Sun Z."/>
            <person name="Harris H.M."/>
            <person name="McCann A."/>
            <person name="Guo C."/>
            <person name="Argimon S."/>
            <person name="Zhang W."/>
            <person name="Yang X."/>
            <person name="Jeffery I.B."/>
            <person name="Cooney J.C."/>
            <person name="Kagawa T.F."/>
            <person name="Liu W."/>
            <person name="Song Y."/>
            <person name="Salvetti E."/>
            <person name="Wrobel A."/>
            <person name="Rasinkangas P."/>
            <person name="Parkhill J."/>
            <person name="Rea M.C."/>
            <person name="O'Sullivan O."/>
            <person name="Ritari J."/>
            <person name="Douillard F.P."/>
            <person name="Paul Ross R."/>
            <person name="Yang R."/>
            <person name="Briner A.E."/>
            <person name="Felis G.E."/>
            <person name="de Vos W.M."/>
            <person name="Barrangou R."/>
            <person name="Klaenhammer T.R."/>
            <person name="Caufield P.W."/>
            <person name="Cui Y."/>
            <person name="Zhang H."/>
            <person name="O'Toole P.W."/>
        </authorList>
    </citation>
    <scope>NUCLEOTIDE SEQUENCE [LARGE SCALE GENOMIC DNA]</scope>
    <source>
        <strain evidence="10 11">DSM 23829</strain>
    </source>
</reference>
<dbReference type="UniPathway" id="UPA00070">
    <property type="reaction ID" value="UER00116"/>
</dbReference>
<protein>
    <recommendedName>
        <fullName evidence="7">Aspartate carbamoyltransferase</fullName>
        <ecNumber evidence="7">2.1.3.2</ecNumber>
    </recommendedName>
    <alternativeName>
        <fullName evidence="7">Aspartate transcarbamylase</fullName>
        <shortName evidence="7">ATCase</shortName>
    </alternativeName>
</protein>